<comment type="subcellular location">
    <subcellularLocation>
        <location evidence="1">Cytoplasm</location>
        <location evidence="1">Cytoskeleton</location>
        <location evidence="1">Microtubule organizing center</location>
        <location evidence="1">Centrosome</location>
        <location evidence="1">Centriole</location>
    </subcellularLocation>
</comment>
<evidence type="ECO:0000313" key="4">
    <source>
        <dbReference type="Proteomes" id="UP000694546"/>
    </source>
</evidence>
<dbReference type="GO" id="GO:0036064">
    <property type="term" value="C:ciliary basal body"/>
    <property type="evidence" value="ECO:0007669"/>
    <property type="project" value="TreeGrafter"/>
</dbReference>
<dbReference type="Proteomes" id="UP000694546">
    <property type="component" value="Chromosome 14"/>
</dbReference>
<dbReference type="AlphaFoldDB" id="A0A8C5BRM1"/>
<name>A0A8C5BRM1_GADMO</name>
<dbReference type="PANTHER" id="PTHR21223:SF3">
    <property type="entry name" value="CBY1-INTERACTING BAR DOMAIN-CONTAINING PROTEIN 2"/>
    <property type="match status" value="1"/>
</dbReference>
<dbReference type="GO" id="GO:0060271">
    <property type="term" value="P:cilium assembly"/>
    <property type="evidence" value="ECO:0007669"/>
    <property type="project" value="TreeGrafter"/>
</dbReference>
<dbReference type="GeneTree" id="ENSGT00390000010285"/>
<reference evidence="3" key="2">
    <citation type="submission" date="2025-09" db="UniProtKB">
        <authorList>
            <consortium name="Ensembl"/>
        </authorList>
    </citation>
    <scope>IDENTIFICATION</scope>
</reference>
<feature type="region of interest" description="Disordered" evidence="2">
    <location>
        <begin position="138"/>
        <end position="188"/>
    </location>
</feature>
<reference evidence="3" key="1">
    <citation type="submission" date="2025-08" db="UniProtKB">
        <authorList>
            <consortium name="Ensembl"/>
        </authorList>
    </citation>
    <scope>IDENTIFICATION</scope>
</reference>
<evidence type="ECO:0000313" key="3">
    <source>
        <dbReference type="Ensembl" id="ENSGMOP00000049722.1"/>
    </source>
</evidence>
<dbReference type="Ensembl" id="ENSGMOT00000077416.1">
    <property type="protein sequence ID" value="ENSGMOP00000049722.1"/>
    <property type="gene ID" value="ENSGMOG00000035566.1"/>
</dbReference>
<accession>A0A8C5BRM1</accession>
<sequence>MNSPFSRDVQVKGMEQTVNHAEKYLGHFCTLLASYTRKTAKLRDKADLLVTQLFEFSSTEDPEFQIGFKNLAEDLAMVQDYRQAQVERLETRVVSPLKGYGDIIKTKRAELKKFSADRNRELKEIQKLEKIRLRNPADRQSIPTGRGECAEGLQQRPAQHPAARRHHHRLPEAEAGGPQGKSGAGDAHRAHTVHVCRLISLTLQGGRSRNALWVNPFCWLRCLRQKVEKCSTFQAVTDPSANQVVSPLRPTHALSSVDGQVQCERGVGPPLGGAGDGRRSLQGPSRNHNGAGLLFWAEGLH</sequence>
<organism evidence="3 4">
    <name type="scientific">Gadus morhua</name>
    <name type="common">Atlantic cod</name>
    <dbReference type="NCBI Taxonomy" id="8049"/>
    <lineage>
        <taxon>Eukaryota</taxon>
        <taxon>Metazoa</taxon>
        <taxon>Chordata</taxon>
        <taxon>Craniata</taxon>
        <taxon>Vertebrata</taxon>
        <taxon>Euteleostomi</taxon>
        <taxon>Actinopterygii</taxon>
        <taxon>Neopterygii</taxon>
        <taxon>Teleostei</taxon>
        <taxon>Neoteleostei</taxon>
        <taxon>Acanthomorphata</taxon>
        <taxon>Zeiogadaria</taxon>
        <taxon>Gadariae</taxon>
        <taxon>Gadiformes</taxon>
        <taxon>Gadoidei</taxon>
        <taxon>Gadidae</taxon>
        <taxon>Gadus</taxon>
    </lineage>
</organism>
<dbReference type="PANTHER" id="PTHR21223">
    <property type="entry name" value="CBY1-INTERACTING BAR DOMAIN-CONTAINING PROTEIN HOMOLOG"/>
    <property type="match status" value="1"/>
</dbReference>
<dbReference type="Pfam" id="PF06730">
    <property type="entry name" value="FAM92"/>
    <property type="match status" value="1"/>
</dbReference>
<protein>
    <submittedName>
        <fullName evidence="3">CBY1 interacting BAR domain containing 2</fullName>
    </submittedName>
</protein>
<dbReference type="GO" id="GO:0035869">
    <property type="term" value="C:ciliary transition zone"/>
    <property type="evidence" value="ECO:0007669"/>
    <property type="project" value="TreeGrafter"/>
</dbReference>
<keyword evidence="4" id="KW-1185">Reference proteome</keyword>
<gene>
    <name evidence="3" type="primary">CIBAR2</name>
</gene>
<dbReference type="Gene3D" id="1.20.1270.60">
    <property type="entry name" value="Arfaptin homology (AH) domain/BAR domain"/>
    <property type="match status" value="1"/>
</dbReference>
<evidence type="ECO:0000256" key="1">
    <source>
        <dbReference type="ARBA" id="ARBA00004114"/>
    </source>
</evidence>
<proteinExistence type="predicted"/>
<evidence type="ECO:0000256" key="2">
    <source>
        <dbReference type="SAM" id="MobiDB-lite"/>
    </source>
</evidence>
<dbReference type="InterPro" id="IPR027267">
    <property type="entry name" value="AH/BAR_dom_sf"/>
</dbReference>
<dbReference type="InterPro" id="IPR009602">
    <property type="entry name" value="CBAR/FAM92"/>
</dbReference>